<dbReference type="InterPro" id="IPR018550">
    <property type="entry name" value="Lipid-A_deacylase-rel"/>
</dbReference>
<dbReference type="OrthoDB" id="627554at2"/>
<dbReference type="AlphaFoldDB" id="A0A2A4G4I3"/>
<organism evidence="1 2">
    <name type="scientific">Sediminicola luteus</name>
    <dbReference type="NCBI Taxonomy" id="319238"/>
    <lineage>
        <taxon>Bacteria</taxon>
        <taxon>Pseudomonadati</taxon>
        <taxon>Bacteroidota</taxon>
        <taxon>Flavobacteriia</taxon>
        <taxon>Flavobacteriales</taxon>
        <taxon>Flavobacteriaceae</taxon>
        <taxon>Sediminicola</taxon>
    </lineage>
</organism>
<dbReference type="Gene3D" id="2.40.160.20">
    <property type="match status" value="1"/>
</dbReference>
<dbReference type="EMBL" id="NBWU01000005">
    <property type="protein sequence ID" value="PCE63341.1"/>
    <property type="molecule type" value="Genomic_DNA"/>
</dbReference>
<dbReference type="Pfam" id="PF09411">
    <property type="entry name" value="PagL"/>
    <property type="match status" value="1"/>
</dbReference>
<dbReference type="Proteomes" id="UP000219559">
    <property type="component" value="Unassembled WGS sequence"/>
</dbReference>
<dbReference type="RefSeq" id="WP_097443295.1">
    <property type="nucleotide sequence ID" value="NZ_NBWU01000005.1"/>
</dbReference>
<gene>
    <name evidence="1" type="ORF">B7P33_14070</name>
</gene>
<accession>A0A2A4G4I3</accession>
<sequence length="364" mass="41622">MRLPLTVLLLSCAFLGWGQKPYQNKYSVDAAYFQGSILLHNTDISHLITKHPSGFIGSFNWKTEGQKEWQRVYNYPDYGLTVAYHRSHNATLGDVYGLYGHYNFYFFNRNLQFKVAQGIGYATNPFDKVENFRNVAYGSDITASTLLQLQYHKPRLWGRLGVKAGMSVLHFSNASFKAPNTSTNTLGWSIGLEYDLQGDELEYIPRGERLPYSEPIAFNLSLRFGVNESDVVGSGQYGFWEISANADKRVSRVSALQFGADVFFSHFLKELIYYQSVSFPEKDVTGDEDYKRVGLYVGHELFINRLSVLAQIGYYVYYPFDFEGRVYNRIGLKYYWNDRFFNALTLKSHSANAESVALGIGVRL</sequence>
<proteinExistence type="predicted"/>
<reference evidence="1 2" key="1">
    <citation type="submission" date="2017-04" db="EMBL/GenBank/DDBJ databases">
        <title>A new member of the family Flavobacteriaceae isolated from ascidians.</title>
        <authorList>
            <person name="Chen L."/>
        </authorList>
    </citation>
    <scope>NUCLEOTIDE SEQUENCE [LARGE SCALE GENOMIC DNA]</scope>
    <source>
        <strain evidence="1 2">HQA918</strain>
    </source>
</reference>
<name>A0A2A4G4I3_9FLAO</name>
<keyword evidence="2" id="KW-1185">Reference proteome</keyword>
<evidence type="ECO:0000313" key="1">
    <source>
        <dbReference type="EMBL" id="PCE63341.1"/>
    </source>
</evidence>
<evidence type="ECO:0000313" key="2">
    <source>
        <dbReference type="Proteomes" id="UP000219559"/>
    </source>
</evidence>
<comment type="caution">
    <text evidence="1">The sequence shown here is derived from an EMBL/GenBank/DDBJ whole genome shotgun (WGS) entry which is preliminary data.</text>
</comment>
<protein>
    <submittedName>
        <fullName evidence="1">Deacylase</fullName>
    </submittedName>
</protein>